<sequence>MKNKFSITIFVTCILLVATVFTVTAQDAHEIKISSPYPSLPLSDVKASGNQKTGIVEITMSFKNNYSKSAGVSLAIGGFDDLGITDSKGIKYKVFTQKNAVNTNKGFQNISFVQFGDKKFNWVATVKQEMSAGESRTLTLRMKSENGVKSIGNFHIRCILSLDYEHIGDKMYLIENIPVVWK</sequence>
<gene>
    <name evidence="2" type="ORF">ABR189_25355</name>
</gene>
<keyword evidence="1" id="KW-0732">Signal</keyword>
<evidence type="ECO:0008006" key="4">
    <source>
        <dbReference type="Google" id="ProtNLM"/>
    </source>
</evidence>
<accession>A0ABV2TCI4</accession>
<reference evidence="2 3" key="1">
    <citation type="submission" date="2024-06" db="EMBL/GenBank/DDBJ databases">
        <title>Chitinophaga defluvii sp. nov., isolated from municipal sewage.</title>
        <authorList>
            <person name="Zhang L."/>
        </authorList>
    </citation>
    <scope>NUCLEOTIDE SEQUENCE [LARGE SCALE GENOMIC DNA]</scope>
    <source>
        <strain evidence="2 3">H8</strain>
    </source>
</reference>
<organism evidence="2 3">
    <name type="scientific">Chitinophaga defluvii</name>
    <dbReference type="NCBI Taxonomy" id="3163343"/>
    <lineage>
        <taxon>Bacteria</taxon>
        <taxon>Pseudomonadati</taxon>
        <taxon>Bacteroidota</taxon>
        <taxon>Chitinophagia</taxon>
        <taxon>Chitinophagales</taxon>
        <taxon>Chitinophagaceae</taxon>
        <taxon>Chitinophaga</taxon>
    </lineage>
</organism>
<dbReference type="RefSeq" id="WP_354663289.1">
    <property type="nucleotide sequence ID" value="NZ_JBEXAC010000002.1"/>
</dbReference>
<keyword evidence="3" id="KW-1185">Reference proteome</keyword>
<evidence type="ECO:0000313" key="2">
    <source>
        <dbReference type="EMBL" id="MET7000736.1"/>
    </source>
</evidence>
<feature type="chain" id="PRO_5047497917" description="Cohesin domain-containing protein" evidence="1">
    <location>
        <begin position="26"/>
        <end position="182"/>
    </location>
</feature>
<evidence type="ECO:0000313" key="3">
    <source>
        <dbReference type="Proteomes" id="UP001549749"/>
    </source>
</evidence>
<evidence type="ECO:0000256" key="1">
    <source>
        <dbReference type="SAM" id="SignalP"/>
    </source>
</evidence>
<dbReference type="EMBL" id="JBEXAC010000002">
    <property type="protein sequence ID" value="MET7000736.1"/>
    <property type="molecule type" value="Genomic_DNA"/>
</dbReference>
<name>A0ABV2TCI4_9BACT</name>
<dbReference type="Proteomes" id="UP001549749">
    <property type="component" value="Unassembled WGS sequence"/>
</dbReference>
<feature type="signal peptide" evidence="1">
    <location>
        <begin position="1"/>
        <end position="25"/>
    </location>
</feature>
<comment type="caution">
    <text evidence="2">The sequence shown here is derived from an EMBL/GenBank/DDBJ whole genome shotgun (WGS) entry which is preliminary data.</text>
</comment>
<protein>
    <recommendedName>
        <fullName evidence="4">Cohesin domain-containing protein</fullName>
    </recommendedName>
</protein>
<proteinExistence type="predicted"/>